<keyword evidence="2 4" id="KW-0560">Oxidoreductase</keyword>
<dbReference type="Proteomes" id="UP000655366">
    <property type="component" value="Unassembled WGS sequence"/>
</dbReference>
<dbReference type="GO" id="GO:0051287">
    <property type="term" value="F:NAD binding"/>
    <property type="evidence" value="ECO:0007669"/>
    <property type="project" value="InterPro"/>
</dbReference>
<evidence type="ECO:0000256" key="1">
    <source>
        <dbReference type="ARBA" id="ARBA00005854"/>
    </source>
</evidence>
<dbReference type="Gene3D" id="3.40.50.720">
    <property type="entry name" value="NAD(P)-binding Rossmann-like Domain"/>
    <property type="match status" value="2"/>
</dbReference>
<comment type="caution">
    <text evidence="8">The sequence shown here is derived from an EMBL/GenBank/DDBJ whole genome shotgun (WGS) entry which is preliminary data.</text>
</comment>
<feature type="domain" description="D-isomer specific 2-hydroxyacid dehydrogenase NAD-binding" evidence="7">
    <location>
        <begin position="102"/>
        <end position="275"/>
    </location>
</feature>
<evidence type="ECO:0000313" key="8">
    <source>
        <dbReference type="EMBL" id="MBG0738220.1"/>
    </source>
</evidence>
<keyword evidence="9" id="KW-1185">Reference proteome</keyword>
<proteinExistence type="inferred from homology"/>
<feature type="domain" description="D-isomer specific 2-hydroxyacid dehydrogenase catalytic" evidence="6">
    <location>
        <begin position="25"/>
        <end position="306"/>
    </location>
</feature>
<reference evidence="8 9" key="1">
    <citation type="submission" date="2020-11" db="EMBL/GenBank/DDBJ databases">
        <title>Arthrobacter antarcticus sp. nov., isolated from Antarctic Soil.</title>
        <authorList>
            <person name="Li J."/>
        </authorList>
    </citation>
    <scope>NUCLEOTIDE SEQUENCE [LARGE SCALE GENOMIC DNA]</scope>
    <source>
        <strain evidence="8 9">Z1-20</strain>
    </source>
</reference>
<comment type="similarity">
    <text evidence="1 4">Belongs to the D-isomer specific 2-hydroxyacid dehydrogenase family.</text>
</comment>
<dbReference type="InterPro" id="IPR006140">
    <property type="entry name" value="D-isomer_DH_NAD-bd"/>
</dbReference>
<dbReference type="CDD" id="cd05300">
    <property type="entry name" value="2-Hacid_dh_1"/>
    <property type="match status" value="1"/>
</dbReference>
<dbReference type="SUPFAM" id="SSF52283">
    <property type="entry name" value="Formate/glycerate dehydrogenase catalytic domain-like"/>
    <property type="match status" value="1"/>
</dbReference>
<protein>
    <submittedName>
        <fullName evidence="8">D-2-hydroxyacid dehydrogenase</fullName>
    </submittedName>
</protein>
<dbReference type="Pfam" id="PF00389">
    <property type="entry name" value="2-Hacid_dh"/>
    <property type="match status" value="1"/>
</dbReference>
<sequence>MLTAPGVSEPHNLADLQCKTDIVLATAESLETAMQGADIVLLWDFFSSALRDAWAGADSLKWVHVAAAGVDAILFPDLVRSEVQLTNAHGTFDAPIAEFALASVLAHDKQIHLSHDLQHAHRWTHRETARTGGSRALIIGTGGIGRKIARLFRAVGIEVRGAGRTGAGEDPDFGTVLPTAELARHVGWADHVVVIAPLTEQTRGVINAEVLAAMKPTAHLINVARGQLVDEGALIAALRAGSIAAASLDVVAVEPLPPESPLWELEQVHLSAHMSGDVAGWRNDLADQFADNLDRWLAGSPLAHRVDKALGYVPRPAMPGPDGASPEGGRSRLNGAAEVG</sequence>
<dbReference type="SUPFAM" id="SSF51735">
    <property type="entry name" value="NAD(P)-binding Rossmann-fold domains"/>
    <property type="match status" value="1"/>
</dbReference>
<name>A0A931G4B7_9MICC</name>
<evidence type="ECO:0000256" key="4">
    <source>
        <dbReference type="RuleBase" id="RU003719"/>
    </source>
</evidence>
<dbReference type="EMBL" id="JADNYM010000002">
    <property type="protein sequence ID" value="MBG0738220.1"/>
    <property type="molecule type" value="Genomic_DNA"/>
</dbReference>
<dbReference type="InterPro" id="IPR006139">
    <property type="entry name" value="D-isomer_2_OHA_DH_cat_dom"/>
</dbReference>
<dbReference type="PANTHER" id="PTHR43333">
    <property type="entry name" value="2-HACID_DH_C DOMAIN-CONTAINING PROTEIN"/>
    <property type="match status" value="1"/>
</dbReference>
<dbReference type="InterPro" id="IPR036291">
    <property type="entry name" value="NAD(P)-bd_dom_sf"/>
</dbReference>
<feature type="region of interest" description="Disordered" evidence="5">
    <location>
        <begin position="314"/>
        <end position="340"/>
    </location>
</feature>
<evidence type="ECO:0000259" key="6">
    <source>
        <dbReference type="Pfam" id="PF00389"/>
    </source>
</evidence>
<evidence type="ECO:0000256" key="2">
    <source>
        <dbReference type="ARBA" id="ARBA00023002"/>
    </source>
</evidence>
<gene>
    <name evidence="8" type="ORF">IV500_02060</name>
</gene>
<keyword evidence="3" id="KW-0520">NAD</keyword>
<organism evidence="8 9">
    <name type="scientific">Arthrobacter terrae</name>
    <dbReference type="NCBI Taxonomy" id="2935737"/>
    <lineage>
        <taxon>Bacteria</taxon>
        <taxon>Bacillati</taxon>
        <taxon>Actinomycetota</taxon>
        <taxon>Actinomycetes</taxon>
        <taxon>Micrococcales</taxon>
        <taxon>Micrococcaceae</taxon>
        <taxon>Arthrobacter</taxon>
    </lineage>
</organism>
<dbReference type="AlphaFoldDB" id="A0A931G4B7"/>
<dbReference type="PANTHER" id="PTHR43333:SF1">
    <property type="entry name" value="D-ISOMER SPECIFIC 2-HYDROXYACID DEHYDROGENASE NAD-BINDING DOMAIN-CONTAINING PROTEIN"/>
    <property type="match status" value="1"/>
</dbReference>
<evidence type="ECO:0000259" key="7">
    <source>
        <dbReference type="Pfam" id="PF02826"/>
    </source>
</evidence>
<evidence type="ECO:0000256" key="3">
    <source>
        <dbReference type="ARBA" id="ARBA00023027"/>
    </source>
</evidence>
<dbReference type="Pfam" id="PF02826">
    <property type="entry name" value="2-Hacid_dh_C"/>
    <property type="match status" value="1"/>
</dbReference>
<evidence type="ECO:0000256" key="5">
    <source>
        <dbReference type="SAM" id="MobiDB-lite"/>
    </source>
</evidence>
<dbReference type="GO" id="GO:0016616">
    <property type="term" value="F:oxidoreductase activity, acting on the CH-OH group of donors, NAD or NADP as acceptor"/>
    <property type="evidence" value="ECO:0007669"/>
    <property type="project" value="InterPro"/>
</dbReference>
<evidence type="ECO:0000313" key="9">
    <source>
        <dbReference type="Proteomes" id="UP000655366"/>
    </source>
</evidence>
<accession>A0A931G4B7</accession>